<gene>
    <name evidence="2" type="ORF">C0068_18540</name>
</gene>
<name>A0A2S4HB31_9GAMM</name>
<keyword evidence="1" id="KW-0732">Signal</keyword>
<dbReference type="Proteomes" id="UP000237222">
    <property type="component" value="Unassembled WGS sequence"/>
</dbReference>
<dbReference type="OrthoDB" id="1188513at2"/>
<dbReference type="EMBL" id="PQGG01000043">
    <property type="protein sequence ID" value="POP51167.1"/>
    <property type="molecule type" value="Genomic_DNA"/>
</dbReference>
<feature type="chain" id="PRO_5015633055" evidence="1">
    <location>
        <begin position="23"/>
        <end position="400"/>
    </location>
</feature>
<evidence type="ECO:0000256" key="1">
    <source>
        <dbReference type="SAM" id="SignalP"/>
    </source>
</evidence>
<comment type="caution">
    <text evidence="2">The sequence shown here is derived from an EMBL/GenBank/DDBJ whole genome shotgun (WGS) entry which is preliminary data.</text>
</comment>
<sequence>MMNTKHLATILCAGLLASPSHAEFLGYVGLQARAFPSTAADPAQGSETISGVLAPEWYQQWNDGDDSFNIKAFYRYDSQDEERSHADLREFYWQHVGNNWELSVGVNTIFWGVTESQHLVDIINQTDFVEAPDGEDKLGQPMIHYASIQDWGVVDVFVLPTFRSREFAGEEGRLRSIPLTVNNREQYQSDKEDEHIDYALRWSHYLGDWNIGLSWFQGTSREPIFIPQATATGIVLTPYYALIEQSGIDAQYVSGNWLWKLEAIYRRGIGHSLADDFAASTAGFEYTLTGINSLFWDLGLLLEYSYDSRPRLNAGPFQNDIFVGGRLSLNDIASSEILFGYSQDADDPDSRSVFMEASTRLGDSTRVTAELYHFHSDDQQDPIYSLRRDSYIELGLEYYY</sequence>
<dbReference type="AlphaFoldDB" id="A0A2S4HB31"/>
<evidence type="ECO:0000313" key="3">
    <source>
        <dbReference type="Proteomes" id="UP000237222"/>
    </source>
</evidence>
<accession>A0A2S4HB31</accession>
<feature type="signal peptide" evidence="1">
    <location>
        <begin position="1"/>
        <end position="22"/>
    </location>
</feature>
<proteinExistence type="predicted"/>
<evidence type="ECO:0000313" key="2">
    <source>
        <dbReference type="EMBL" id="POP51167.1"/>
    </source>
</evidence>
<reference evidence="2" key="1">
    <citation type="submission" date="2018-01" db="EMBL/GenBank/DDBJ databases">
        <authorList>
            <person name="Yu X.-D."/>
        </authorList>
    </citation>
    <scope>NUCLEOTIDE SEQUENCE</scope>
    <source>
        <strain evidence="2">ZX-21</strain>
    </source>
</reference>
<organism evidence="2 3">
    <name type="scientific">Zhongshania marina</name>
    <dbReference type="NCBI Taxonomy" id="2304603"/>
    <lineage>
        <taxon>Bacteria</taxon>
        <taxon>Pseudomonadati</taxon>
        <taxon>Pseudomonadota</taxon>
        <taxon>Gammaproteobacteria</taxon>
        <taxon>Cellvibrionales</taxon>
        <taxon>Spongiibacteraceae</taxon>
        <taxon>Zhongshania</taxon>
    </lineage>
</organism>
<protein>
    <submittedName>
        <fullName evidence="2">Uncharacterized protein</fullName>
    </submittedName>
</protein>